<dbReference type="PANTHER" id="PTHR37477">
    <property type="entry name" value="COBALT-PRECORRIN-5A HYDROLASE"/>
    <property type="match status" value="1"/>
</dbReference>
<dbReference type="Pfam" id="PF01890">
    <property type="entry name" value="CbiG_C"/>
    <property type="match status" value="1"/>
</dbReference>
<accession>A0ABU9TPI1</accession>
<dbReference type="InterPro" id="IPR021744">
    <property type="entry name" value="CbiG_N"/>
</dbReference>
<evidence type="ECO:0000313" key="3">
    <source>
        <dbReference type="EMBL" id="MEM5535306.1"/>
    </source>
</evidence>
<gene>
    <name evidence="3" type="ORF">WNY58_02765</name>
</gene>
<dbReference type="SUPFAM" id="SSF159664">
    <property type="entry name" value="CobE/GbiG C-terminal domain-like"/>
    <property type="match status" value="1"/>
</dbReference>
<dbReference type="InterPro" id="IPR002750">
    <property type="entry name" value="CobE/GbiG_C"/>
</dbReference>
<dbReference type="RefSeq" id="WP_342853652.1">
    <property type="nucleotide sequence ID" value="NZ_JBBMRA010000001.1"/>
</dbReference>
<feature type="domain" description="Cobalamin synthesis G N-terminal" evidence="2">
    <location>
        <begin position="37"/>
        <end position="115"/>
    </location>
</feature>
<dbReference type="EMBL" id="JBBMRA010000001">
    <property type="protein sequence ID" value="MEM5535306.1"/>
    <property type="molecule type" value="Genomic_DNA"/>
</dbReference>
<dbReference type="InterPro" id="IPR052553">
    <property type="entry name" value="CbiG_hydrolase"/>
</dbReference>
<comment type="caution">
    <text evidence="3">The sequence shown here is derived from an EMBL/GenBank/DDBJ whole genome shotgun (WGS) entry which is preliminary data.</text>
</comment>
<dbReference type="Pfam" id="PF11760">
    <property type="entry name" value="CbiG_N"/>
    <property type="match status" value="1"/>
</dbReference>
<dbReference type="Gene3D" id="3.40.50.11220">
    <property type="match status" value="1"/>
</dbReference>
<feature type="domain" description="CobE/GbiG C-terminal" evidence="1">
    <location>
        <begin position="124"/>
        <end position="262"/>
    </location>
</feature>
<dbReference type="Proteomes" id="UP001449225">
    <property type="component" value="Unassembled WGS sequence"/>
</dbReference>
<dbReference type="InterPro" id="IPR038029">
    <property type="entry name" value="GbiG_N_sf"/>
</dbReference>
<sequence>MIRVISLTDKGKMLGERLVSLLDGATLCHKPQPFSEQVQAYFNAADRLIFICATGIVMRTLAPVLEDKYKDPAVLVLDEQGRFVIPLLSGHEGGANEWALQVSVLIGAEPVITTAQAYLQPIYCVGMGCERHCPEEELERLLMASLQQQGLSIEQISCLSSIDIKADEKGLISLAAKLALPYRTWDKQQLRRVEAQLSTRSEYVYNTVGVYGVAESAALYSAQDYARANGGASSTPLSEHEQIKAELVMNKQKTTKATCAIARAYLG</sequence>
<dbReference type="Gene3D" id="3.30.420.180">
    <property type="entry name" value="CobE/GbiG C-terminal domain"/>
    <property type="match status" value="1"/>
</dbReference>
<organism evidence="3 4">
    <name type="scientific">Neptuniibacter pectenicola</name>
    <dbReference type="NCBI Taxonomy" id="1806669"/>
    <lineage>
        <taxon>Bacteria</taxon>
        <taxon>Pseudomonadati</taxon>
        <taxon>Pseudomonadota</taxon>
        <taxon>Gammaproteobacteria</taxon>
        <taxon>Oceanospirillales</taxon>
        <taxon>Oceanospirillaceae</taxon>
        <taxon>Neptuniibacter</taxon>
    </lineage>
</organism>
<name>A0ABU9TPI1_9GAMM</name>
<protein>
    <submittedName>
        <fullName evidence="3">Cobalamin biosynthesis protein</fullName>
    </submittedName>
</protein>
<reference evidence="3 4" key="1">
    <citation type="submission" date="2024-03" db="EMBL/GenBank/DDBJ databases">
        <title>Community enrichment and isolation of bacterial strains for fucoidan degradation.</title>
        <authorList>
            <person name="Sichert A."/>
        </authorList>
    </citation>
    <scope>NUCLEOTIDE SEQUENCE [LARGE SCALE GENOMIC DNA]</scope>
    <source>
        <strain evidence="3 4">AS76</strain>
    </source>
</reference>
<evidence type="ECO:0000259" key="1">
    <source>
        <dbReference type="Pfam" id="PF01890"/>
    </source>
</evidence>
<dbReference type="InterPro" id="IPR036518">
    <property type="entry name" value="CobE/GbiG_C_sf"/>
</dbReference>
<dbReference type="SUPFAM" id="SSF159672">
    <property type="entry name" value="CbiG N-terminal domain-like"/>
    <property type="match status" value="1"/>
</dbReference>
<keyword evidence="4" id="KW-1185">Reference proteome</keyword>
<dbReference type="PANTHER" id="PTHR37477:SF1">
    <property type="entry name" value="COBALT-PRECORRIN-5A HYDROLASE"/>
    <property type="match status" value="1"/>
</dbReference>
<proteinExistence type="predicted"/>
<evidence type="ECO:0000313" key="4">
    <source>
        <dbReference type="Proteomes" id="UP001449225"/>
    </source>
</evidence>
<evidence type="ECO:0000259" key="2">
    <source>
        <dbReference type="Pfam" id="PF11760"/>
    </source>
</evidence>